<name>A0A146K720_9EUKA</name>
<dbReference type="EMBL" id="GDID01005297">
    <property type="protein sequence ID" value="JAP91309.1"/>
    <property type="molecule type" value="Transcribed_RNA"/>
</dbReference>
<accession>A0A146K720</accession>
<feature type="compositionally biased region" description="Basic and acidic residues" evidence="1">
    <location>
        <begin position="128"/>
        <end position="144"/>
    </location>
</feature>
<feature type="non-terminal residue" evidence="2">
    <location>
        <position position="1"/>
    </location>
</feature>
<reference evidence="2" key="1">
    <citation type="submission" date="2015-07" db="EMBL/GenBank/DDBJ databases">
        <title>Adaptation to a free-living lifestyle via gene acquisitions in the diplomonad Trepomonas sp. PC1.</title>
        <authorList>
            <person name="Xu F."/>
            <person name="Jerlstrom-Hultqvist J."/>
            <person name="Kolisko M."/>
            <person name="Simpson A.G.B."/>
            <person name="Roger A.J."/>
            <person name="Svard S.G."/>
            <person name="Andersson J.O."/>
        </authorList>
    </citation>
    <scope>NUCLEOTIDE SEQUENCE</scope>
    <source>
        <strain evidence="2">PC1</strain>
    </source>
</reference>
<organism evidence="2">
    <name type="scientific">Trepomonas sp. PC1</name>
    <dbReference type="NCBI Taxonomy" id="1076344"/>
    <lineage>
        <taxon>Eukaryota</taxon>
        <taxon>Metamonada</taxon>
        <taxon>Diplomonadida</taxon>
        <taxon>Hexamitidae</taxon>
        <taxon>Hexamitinae</taxon>
        <taxon>Trepomonas</taxon>
    </lineage>
</organism>
<protein>
    <submittedName>
        <fullName evidence="2">Uncharacterized protein</fullName>
    </submittedName>
</protein>
<proteinExistence type="predicted"/>
<evidence type="ECO:0000256" key="1">
    <source>
        <dbReference type="SAM" id="MobiDB-lite"/>
    </source>
</evidence>
<evidence type="ECO:0000313" key="2">
    <source>
        <dbReference type="EMBL" id="JAP91309.1"/>
    </source>
</evidence>
<dbReference type="SUPFAM" id="SSF102848">
    <property type="entry name" value="NSFL1 (p97 ATPase) cofactor p47, SEP domain"/>
    <property type="match status" value="1"/>
</dbReference>
<feature type="compositionally biased region" description="Polar residues" evidence="1">
    <location>
        <begin position="114"/>
        <end position="126"/>
    </location>
</feature>
<feature type="region of interest" description="Disordered" evidence="1">
    <location>
        <begin position="40"/>
        <end position="148"/>
    </location>
</feature>
<gene>
    <name evidence="2" type="ORF">TPC1_17116</name>
</gene>
<dbReference type="AlphaFoldDB" id="A0A146K720"/>
<sequence>QKDILSFIKATNASEAQAKQFIEIAGGSLDDAVMFFLESGEQPQGAPVQKARVATPPKQHQPPQILKNPPQDKPKSGGLFGVKKPKEEVRPAIQTQHPVPVRPQPQEPVYVAPKQNQPQSTYQPKPQQRIEVEQPRPQIQREQRPNPNLKSFNVKIDVYQNGFVMNNKFFDFNEGKNKVHFANMKNNQEMPIELFQQFPEEDRPQPGQEIKAAVDQHQTEYKPSKATETISHSFNGAARTLGGPTVPVQPQIQKVKVNTNFTIPGTKDNVMIKIRADQTFVVKCNKSHTLNEIVQHVQLNGGMQGVQKSQIALKLVDQQDFNLSMTVERAQIAMKNVIMYQKAK</sequence>
<dbReference type="InterPro" id="IPR036241">
    <property type="entry name" value="NSFL1C_SEP_dom_sf"/>
</dbReference>
<dbReference type="Pfam" id="PF14555">
    <property type="entry name" value="UBA_4"/>
    <property type="match status" value="1"/>
</dbReference>